<dbReference type="CDD" id="cd02801">
    <property type="entry name" value="DUS_like_FMN"/>
    <property type="match status" value="1"/>
</dbReference>
<feature type="binding site" evidence="13">
    <location>
        <position position="144"/>
    </location>
    <ligand>
        <name>FMN</name>
        <dbReference type="ChEBI" id="CHEBI:58210"/>
    </ligand>
</feature>
<keyword evidence="6" id="KW-0521">NADP</keyword>
<proteinExistence type="inferred from homology"/>
<evidence type="ECO:0000256" key="5">
    <source>
        <dbReference type="ARBA" id="ARBA00022694"/>
    </source>
</evidence>
<keyword evidence="13" id="KW-0547">Nucleotide-binding</keyword>
<evidence type="ECO:0000313" key="16">
    <source>
        <dbReference type="Proteomes" id="UP000179270"/>
    </source>
</evidence>
<feature type="binding site" evidence="13">
    <location>
        <begin position="232"/>
        <end position="233"/>
    </location>
    <ligand>
        <name>FMN</name>
        <dbReference type="ChEBI" id="CHEBI:58210"/>
    </ligand>
</feature>
<dbReference type="Gene3D" id="1.10.1200.80">
    <property type="entry name" value="Putative flavin oxidoreducatase, domain 2"/>
    <property type="match status" value="1"/>
</dbReference>
<dbReference type="PANTHER" id="PTHR11082">
    <property type="entry name" value="TRNA-DIHYDROURIDINE SYNTHASE"/>
    <property type="match status" value="1"/>
</dbReference>
<dbReference type="InterPro" id="IPR001269">
    <property type="entry name" value="DUS_fam"/>
</dbReference>
<evidence type="ECO:0000256" key="7">
    <source>
        <dbReference type="ARBA" id="ARBA00022884"/>
    </source>
</evidence>
<dbReference type="SUPFAM" id="SSF51395">
    <property type="entry name" value="FMN-linked oxidoreductases"/>
    <property type="match status" value="1"/>
</dbReference>
<dbReference type="Gene3D" id="3.20.20.70">
    <property type="entry name" value="Aldolase class I"/>
    <property type="match status" value="1"/>
</dbReference>
<gene>
    <name evidence="15" type="ORF">A3A74_05905</name>
</gene>
<dbReference type="GO" id="GO:0000049">
    <property type="term" value="F:tRNA binding"/>
    <property type="evidence" value="ECO:0007669"/>
    <property type="project" value="UniProtKB-KW"/>
</dbReference>
<dbReference type="GO" id="GO:0017150">
    <property type="term" value="F:tRNA dihydrouridine synthase activity"/>
    <property type="evidence" value="ECO:0007669"/>
    <property type="project" value="InterPro"/>
</dbReference>
<keyword evidence="7" id="KW-0694">RNA-binding</keyword>
<evidence type="ECO:0000256" key="6">
    <source>
        <dbReference type="ARBA" id="ARBA00022857"/>
    </source>
</evidence>
<comment type="catalytic activity">
    <reaction evidence="10">
        <text>a 5,6-dihydrouridine in tRNA + NAD(+) = a uridine in tRNA + NADH + H(+)</text>
        <dbReference type="Rhea" id="RHEA:54452"/>
        <dbReference type="Rhea" id="RHEA-COMP:13339"/>
        <dbReference type="Rhea" id="RHEA-COMP:13887"/>
        <dbReference type="ChEBI" id="CHEBI:15378"/>
        <dbReference type="ChEBI" id="CHEBI:57540"/>
        <dbReference type="ChEBI" id="CHEBI:57945"/>
        <dbReference type="ChEBI" id="CHEBI:65315"/>
        <dbReference type="ChEBI" id="CHEBI:74443"/>
    </reaction>
</comment>
<dbReference type="AlphaFoldDB" id="A0A1F7IBV8"/>
<evidence type="ECO:0000259" key="14">
    <source>
        <dbReference type="Pfam" id="PF01207"/>
    </source>
</evidence>
<evidence type="ECO:0000256" key="1">
    <source>
        <dbReference type="ARBA" id="ARBA00002790"/>
    </source>
</evidence>
<comment type="similarity">
    <text evidence="11">Belongs to the dus family.</text>
</comment>
<protein>
    <recommendedName>
        <fullName evidence="11">tRNA-dihydrouridine synthase</fullName>
        <ecNumber evidence="11">1.3.1.-</ecNumber>
    </recommendedName>
</protein>
<evidence type="ECO:0000256" key="11">
    <source>
        <dbReference type="PIRNR" id="PIRNR006621"/>
    </source>
</evidence>
<evidence type="ECO:0000256" key="10">
    <source>
        <dbReference type="ARBA" id="ARBA00048802"/>
    </source>
</evidence>
<organism evidence="15 16">
    <name type="scientific">Candidatus Roizmanbacteria bacterium RIFCSPLOWO2_01_FULL_35_13</name>
    <dbReference type="NCBI Taxonomy" id="1802055"/>
    <lineage>
        <taxon>Bacteria</taxon>
        <taxon>Candidatus Roizmaniibacteriota</taxon>
    </lineage>
</organism>
<evidence type="ECO:0000256" key="3">
    <source>
        <dbReference type="ARBA" id="ARBA00022630"/>
    </source>
</evidence>
<comment type="function">
    <text evidence="1 11">Catalyzes the synthesis of 5,6-dihydrouridine (D), a modified base found in the D-loop of most tRNAs, via the reduction of the C5-C6 double bond in target uridines.</text>
</comment>
<comment type="caution">
    <text evidence="15">The sequence shown here is derived from an EMBL/GenBank/DDBJ whole genome shotgun (WGS) entry which is preliminary data.</text>
</comment>
<evidence type="ECO:0000313" key="15">
    <source>
        <dbReference type="EMBL" id="OGK40851.1"/>
    </source>
</evidence>
<dbReference type="GO" id="GO:0050660">
    <property type="term" value="F:flavin adenine dinucleotide binding"/>
    <property type="evidence" value="ECO:0007669"/>
    <property type="project" value="InterPro"/>
</dbReference>
<evidence type="ECO:0000256" key="9">
    <source>
        <dbReference type="ARBA" id="ARBA00048205"/>
    </source>
</evidence>
<evidence type="ECO:0000256" key="13">
    <source>
        <dbReference type="PIRSR" id="PIRSR006621-2"/>
    </source>
</evidence>
<dbReference type="EMBL" id="MGAF01000025">
    <property type="protein sequence ID" value="OGK40851.1"/>
    <property type="molecule type" value="Genomic_DNA"/>
</dbReference>
<dbReference type="InterPro" id="IPR035587">
    <property type="entry name" value="DUS-like_FMN-bd"/>
</dbReference>
<feature type="binding site" evidence="13">
    <location>
        <position position="172"/>
    </location>
    <ligand>
        <name>FMN</name>
        <dbReference type="ChEBI" id="CHEBI:58210"/>
    </ligand>
</feature>
<feature type="binding site" evidence="13">
    <location>
        <position position="74"/>
    </location>
    <ligand>
        <name>FMN</name>
        <dbReference type="ChEBI" id="CHEBI:58210"/>
    </ligand>
</feature>
<keyword evidence="2" id="KW-0820">tRNA-binding</keyword>
<sequence>MKNFWQRLKKPFLVLAPMEGVTDFVFREIVATELPKPHVMMTEFTNVESLMSKGFEKTIIRFKFSEKQRPIIAQIWGMNPENYYKSAKLITKLGFDGIDINMGCPVREVFKMGVCSALINNRPLAKEIIDSVKKGANGLPISIKIRIGIKEVVTEDWAGFLLEQKIEALIIHGRTVEQMSKVPADWNEIGKVVKLRNKISPETMIIGNGDVNSYEDAEEKHNKFGVDGVMIGRGIFHNPWVFEKGNKNHTPEEYKDVLIKHLNLYEKTYGDGRNYHIMKKFYKMYVNNFKGANQLRIKLMSTNNFKEAQEILS</sequence>
<accession>A0A1F7IBV8</accession>
<evidence type="ECO:0000256" key="8">
    <source>
        <dbReference type="ARBA" id="ARBA00023002"/>
    </source>
</evidence>
<keyword evidence="3 11" id="KW-0285">Flavoprotein</keyword>
<dbReference type="EC" id="1.3.1.-" evidence="11"/>
<dbReference type="Proteomes" id="UP000179270">
    <property type="component" value="Unassembled WGS sequence"/>
</dbReference>
<feature type="active site" description="Proton donor" evidence="12">
    <location>
        <position position="104"/>
    </location>
</feature>
<dbReference type="STRING" id="1802055.A3A74_05905"/>
<evidence type="ECO:0000256" key="2">
    <source>
        <dbReference type="ARBA" id="ARBA00022555"/>
    </source>
</evidence>
<keyword evidence="5 11" id="KW-0819">tRNA processing</keyword>
<evidence type="ECO:0000256" key="12">
    <source>
        <dbReference type="PIRSR" id="PIRSR006621-1"/>
    </source>
</evidence>
<feature type="domain" description="DUS-like FMN-binding" evidence="14">
    <location>
        <begin position="15"/>
        <end position="310"/>
    </location>
</feature>
<dbReference type="InterPro" id="IPR024036">
    <property type="entry name" value="tRNA-dHydroUridine_Synthase_C"/>
</dbReference>
<keyword evidence="8 11" id="KW-0560">Oxidoreductase</keyword>
<keyword evidence="4 11" id="KW-0288">FMN</keyword>
<dbReference type="InterPro" id="IPR013785">
    <property type="entry name" value="Aldolase_TIM"/>
</dbReference>
<name>A0A1F7IBV8_9BACT</name>
<dbReference type="Pfam" id="PF01207">
    <property type="entry name" value="Dus"/>
    <property type="match status" value="1"/>
</dbReference>
<comment type="cofactor">
    <cofactor evidence="11 13">
        <name>FMN</name>
        <dbReference type="ChEBI" id="CHEBI:58210"/>
    </cofactor>
</comment>
<evidence type="ECO:0000256" key="4">
    <source>
        <dbReference type="ARBA" id="ARBA00022643"/>
    </source>
</evidence>
<comment type="catalytic activity">
    <reaction evidence="9">
        <text>a 5,6-dihydrouridine in tRNA + NADP(+) = a uridine in tRNA + NADPH + H(+)</text>
        <dbReference type="Rhea" id="RHEA:23624"/>
        <dbReference type="Rhea" id="RHEA-COMP:13339"/>
        <dbReference type="Rhea" id="RHEA-COMP:13887"/>
        <dbReference type="ChEBI" id="CHEBI:15378"/>
        <dbReference type="ChEBI" id="CHEBI:57783"/>
        <dbReference type="ChEBI" id="CHEBI:58349"/>
        <dbReference type="ChEBI" id="CHEBI:65315"/>
        <dbReference type="ChEBI" id="CHEBI:74443"/>
    </reaction>
</comment>
<dbReference type="PANTHER" id="PTHR11082:SF25">
    <property type="entry name" value="DUS-LIKE FMN-BINDING DOMAIN-CONTAINING PROTEIN"/>
    <property type="match status" value="1"/>
</dbReference>
<dbReference type="PIRSF" id="PIRSF006621">
    <property type="entry name" value="Dus"/>
    <property type="match status" value="1"/>
</dbReference>
<reference evidence="15 16" key="1">
    <citation type="journal article" date="2016" name="Nat. Commun.">
        <title>Thousands of microbial genomes shed light on interconnected biogeochemical processes in an aquifer system.</title>
        <authorList>
            <person name="Anantharaman K."/>
            <person name="Brown C.T."/>
            <person name="Hug L.A."/>
            <person name="Sharon I."/>
            <person name="Castelle C.J."/>
            <person name="Probst A.J."/>
            <person name="Thomas B.C."/>
            <person name="Singh A."/>
            <person name="Wilkins M.J."/>
            <person name="Karaoz U."/>
            <person name="Brodie E.L."/>
            <person name="Williams K.H."/>
            <person name="Hubbard S.S."/>
            <person name="Banfield J.F."/>
        </authorList>
    </citation>
    <scope>NUCLEOTIDE SEQUENCE [LARGE SCALE GENOMIC DNA]</scope>
</reference>